<dbReference type="AlphaFoldDB" id="A0A0F9IXI0"/>
<organism evidence="1">
    <name type="scientific">marine sediment metagenome</name>
    <dbReference type="NCBI Taxonomy" id="412755"/>
    <lineage>
        <taxon>unclassified sequences</taxon>
        <taxon>metagenomes</taxon>
        <taxon>ecological metagenomes</taxon>
    </lineage>
</organism>
<dbReference type="EMBL" id="LAZR01012853">
    <property type="protein sequence ID" value="KKM24779.1"/>
    <property type="molecule type" value="Genomic_DNA"/>
</dbReference>
<evidence type="ECO:0000313" key="1">
    <source>
        <dbReference type="EMBL" id="KKM24779.1"/>
    </source>
</evidence>
<comment type="caution">
    <text evidence="1">The sequence shown here is derived from an EMBL/GenBank/DDBJ whole genome shotgun (WGS) entry which is preliminary data.</text>
</comment>
<proteinExistence type="predicted"/>
<reference evidence="1" key="1">
    <citation type="journal article" date="2015" name="Nature">
        <title>Complex archaea that bridge the gap between prokaryotes and eukaryotes.</title>
        <authorList>
            <person name="Spang A."/>
            <person name="Saw J.H."/>
            <person name="Jorgensen S.L."/>
            <person name="Zaremba-Niedzwiedzka K."/>
            <person name="Martijn J."/>
            <person name="Lind A.E."/>
            <person name="van Eijk R."/>
            <person name="Schleper C."/>
            <person name="Guy L."/>
            <person name="Ettema T.J."/>
        </authorList>
    </citation>
    <scope>NUCLEOTIDE SEQUENCE</scope>
</reference>
<protein>
    <submittedName>
        <fullName evidence="1">Uncharacterized protein</fullName>
    </submittedName>
</protein>
<gene>
    <name evidence="1" type="ORF">LCGC14_1601690</name>
</gene>
<sequence>MGITCGVRMKIRISYFVQEAAFALALLVPPSAVLAGVGLSEEVLYCTGYAWGVGIVAALWHRGTVAE</sequence>
<accession>A0A0F9IXI0</accession>
<name>A0A0F9IXI0_9ZZZZ</name>